<dbReference type="AlphaFoldDB" id="A0A067PMU5"/>
<dbReference type="GO" id="GO:0005975">
    <property type="term" value="P:carbohydrate metabolic process"/>
    <property type="evidence" value="ECO:0007669"/>
    <property type="project" value="InterPro"/>
</dbReference>
<dbReference type="SUPFAM" id="SSF51445">
    <property type="entry name" value="(Trans)glycosidases"/>
    <property type="match status" value="1"/>
</dbReference>
<dbReference type="InterPro" id="IPR008979">
    <property type="entry name" value="Galactose-bd-like_sf"/>
</dbReference>
<evidence type="ECO:0000256" key="3">
    <source>
        <dbReference type="ARBA" id="ARBA00012756"/>
    </source>
</evidence>
<dbReference type="InterPro" id="IPR031330">
    <property type="entry name" value="Gly_Hdrlase_35_cat"/>
</dbReference>
<dbReference type="EC" id="3.2.1.23" evidence="3"/>
<dbReference type="PANTHER" id="PTHR23421">
    <property type="entry name" value="BETA-GALACTOSIDASE RELATED"/>
    <property type="match status" value="1"/>
</dbReference>
<dbReference type="PRINTS" id="PR00742">
    <property type="entry name" value="GLHYDRLASE35"/>
</dbReference>
<evidence type="ECO:0000256" key="6">
    <source>
        <dbReference type="ARBA" id="ARBA00023180"/>
    </source>
</evidence>
<dbReference type="InterPro" id="IPR037110">
    <property type="entry name" value="Betagal_dom2_sf"/>
</dbReference>
<dbReference type="Proteomes" id="UP000027265">
    <property type="component" value="Unassembled WGS sequence"/>
</dbReference>
<dbReference type="SUPFAM" id="SSF49785">
    <property type="entry name" value="Galactose-binding domain-like"/>
    <property type="match status" value="2"/>
</dbReference>
<evidence type="ECO:0000256" key="8">
    <source>
        <dbReference type="RuleBase" id="RU003679"/>
    </source>
</evidence>
<gene>
    <name evidence="10" type="ORF">JAAARDRAFT_341656</name>
</gene>
<dbReference type="OrthoDB" id="1657402at2759"/>
<dbReference type="Gene3D" id="2.102.20.10">
    <property type="entry name" value="Beta-galactosidase, domain 2"/>
    <property type="match status" value="1"/>
</dbReference>
<dbReference type="EMBL" id="KL197726">
    <property type="protein sequence ID" value="KDQ55125.1"/>
    <property type="molecule type" value="Genomic_DNA"/>
</dbReference>
<reference evidence="11" key="1">
    <citation type="journal article" date="2014" name="Proc. Natl. Acad. Sci. U.S.A.">
        <title>Extensive sampling of basidiomycete genomes demonstrates inadequacy of the white-rot/brown-rot paradigm for wood decay fungi.</title>
        <authorList>
            <person name="Riley R."/>
            <person name="Salamov A.A."/>
            <person name="Brown D.W."/>
            <person name="Nagy L.G."/>
            <person name="Floudas D."/>
            <person name="Held B.W."/>
            <person name="Levasseur A."/>
            <person name="Lombard V."/>
            <person name="Morin E."/>
            <person name="Otillar R."/>
            <person name="Lindquist E.A."/>
            <person name="Sun H."/>
            <person name="LaButti K.M."/>
            <person name="Schmutz J."/>
            <person name="Jabbour D."/>
            <person name="Luo H."/>
            <person name="Baker S.E."/>
            <person name="Pisabarro A.G."/>
            <person name="Walton J.D."/>
            <person name="Blanchette R.A."/>
            <person name="Henrissat B."/>
            <person name="Martin F."/>
            <person name="Cullen D."/>
            <person name="Hibbett D.S."/>
            <person name="Grigoriev I.V."/>
        </authorList>
    </citation>
    <scope>NUCLEOTIDE SEQUENCE [LARGE SCALE GENOMIC DNA]</scope>
    <source>
        <strain evidence="11">MUCL 33604</strain>
    </source>
</reference>
<proteinExistence type="inferred from homology"/>
<name>A0A067PMU5_9AGAM</name>
<dbReference type="HOGENOM" id="CLU_005732_2_0_1"/>
<dbReference type="Pfam" id="PF13363">
    <property type="entry name" value="BetaGal_dom3"/>
    <property type="match status" value="1"/>
</dbReference>
<evidence type="ECO:0000259" key="9">
    <source>
        <dbReference type="SMART" id="SM01029"/>
    </source>
</evidence>
<dbReference type="InterPro" id="IPR001944">
    <property type="entry name" value="Glycoside_Hdrlase_35"/>
</dbReference>
<dbReference type="Pfam" id="PF10435">
    <property type="entry name" value="BetaGal_dom2"/>
    <property type="match status" value="1"/>
</dbReference>
<keyword evidence="6" id="KW-0325">Glycoprotein</keyword>
<dbReference type="GO" id="GO:0004565">
    <property type="term" value="F:beta-galactosidase activity"/>
    <property type="evidence" value="ECO:0007669"/>
    <property type="project" value="UniProtKB-EC"/>
</dbReference>
<protein>
    <recommendedName>
        <fullName evidence="3">beta-galactosidase</fullName>
        <ecNumber evidence="3">3.2.1.23</ecNumber>
    </recommendedName>
</protein>
<dbReference type="SUPFAM" id="SSF51011">
    <property type="entry name" value="Glycosyl hydrolase domain"/>
    <property type="match status" value="1"/>
</dbReference>
<evidence type="ECO:0000256" key="5">
    <source>
        <dbReference type="ARBA" id="ARBA00022801"/>
    </source>
</evidence>
<evidence type="ECO:0000313" key="11">
    <source>
        <dbReference type="Proteomes" id="UP000027265"/>
    </source>
</evidence>
<dbReference type="SMART" id="SM01029">
    <property type="entry name" value="BetaGal_dom2"/>
    <property type="match status" value="1"/>
</dbReference>
<dbReference type="Pfam" id="PF01301">
    <property type="entry name" value="Glyco_hydro_35"/>
    <property type="match status" value="1"/>
</dbReference>
<dbReference type="SUPFAM" id="SSF117100">
    <property type="entry name" value="Beta-galactosidase LacA, domain 3"/>
    <property type="match status" value="1"/>
</dbReference>
<dbReference type="STRING" id="933084.A0A067PMU5"/>
<keyword evidence="4" id="KW-0732">Signal</keyword>
<dbReference type="Gene3D" id="3.20.20.80">
    <property type="entry name" value="Glycosidases"/>
    <property type="match status" value="1"/>
</dbReference>
<dbReference type="Gene3D" id="2.60.390.10">
    <property type="entry name" value="Beta-galactosidase, domain 3"/>
    <property type="match status" value="1"/>
</dbReference>
<evidence type="ECO:0000256" key="2">
    <source>
        <dbReference type="ARBA" id="ARBA00009809"/>
    </source>
</evidence>
<keyword evidence="7" id="KW-0326">Glycosidase</keyword>
<keyword evidence="5 10" id="KW-0378">Hydrolase</keyword>
<sequence length="1043" mass="113272">MGRVAVIELTHRLDVPSRPCLGINPSISHLGTRQAMMKWSVLALLAVQCLPALVQAYVVPPGSPGFYHGNSSSAVTFDEYSLFLDNKRLFVFSGEVHPWRLPVGKSAWRDIFQKMKAAGWNAVSVYHHWGLTEGRQGSLDYQYYRSHVDVYEVAKEVGLLVIARPGPYINAETTGGGFPGWLTNNPAEARSNQTGFTDAWMPYITSVAQFIEPYQYPDGPVIAVQSENEFMMSTPTNPGRSEYMQLIENTYRSNGITKIPITHNDAGRTAGVYAPGSGLGEVDLYTWDNYPNGFDCSSPGTWSEVETQLDADHQQIDPDLVWASGEFGGGSFDPWGGSGYDMCYILTNEQYANVFYKNNYAAATHYQNLYMTYGGTNWGNLAEPTVYTSYDYGSPIREDHTLSPKYSELKLQAGFLHASPDYLLATRIGNGTIGSGTAFSDSPLIYTTALSSSTGANFYVVRQNSNAYLTPAQFTLRVNTTEGVITIPQYGGMATIDGRESQILVSEYTYGSHVLKYSTAEIFTQTTIDDVDYLILYAQAGHSIEGIVAPIKSGSPAPQVLGSNSIQATGVNGTVLIQGTPSGISAVTFPGSTVLIVDKHTALSFWNVRVQSPNTTVYDAAPDAPSVLVAGPYLVRNASISGTTLSLYGDLNETTTLEVIAPSAVNSVTWNDEIVSVQRSPIGSLQGTLPINLEFQLPSLKDAEWFCADSLPEIQPGFDDSAWVTANKTNTSRPYQPFAGKYVLYVDEYGFHQGNTITRGHFTGKNATGVQLSVQGGFNFGYSAWINTRFLGSSQGTNQYSANGGSDLSNDTWLFSPADLNDGDNVLTVVVDPTGLEEDYNGLDLFKTPRGVRGYTLLGGGDFDYWKVQGNLGGENFPDEVRGPLNEGGLFVERQGAHLPGFPTATAPGWNTSASCTPYSGITSAGIQAYRTTFNLDLPPNTDIPISLEFVRTPSSSYRTVIYINGWQFGKFNSRDGPQTSFPLPEGILNPNGQNELLVTLWSLDAVGAKIADVELANTVAFTSSKESVPGSIVPSPTYQQLR</sequence>
<organism evidence="10 11">
    <name type="scientific">Jaapia argillacea MUCL 33604</name>
    <dbReference type="NCBI Taxonomy" id="933084"/>
    <lineage>
        <taxon>Eukaryota</taxon>
        <taxon>Fungi</taxon>
        <taxon>Dikarya</taxon>
        <taxon>Basidiomycota</taxon>
        <taxon>Agaricomycotina</taxon>
        <taxon>Agaricomycetes</taxon>
        <taxon>Agaricomycetidae</taxon>
        <taxon>Jaapiales</taxon>
        <taxon>Jaapiaceae</taxon>
        <taxon>Jaapia</taxon>
    </lineage>
</organism>
<keyword evidence="11" id="KW-1185">Reference proteome</keyword>
<dbReference type="Pfam" id="PF13364">
    <property type="entry name" value="BetaGal_ABD2"/>
    <property type="match status" value="2"/>
</dbReference>
<comment type="catalytic activity">
    <reaction evidence="1">
        <text>Hydrolysis of terminal non-reducing beta-D-galactose residues in beta-D-galactosides.</text>
        <dbReference type="EC" id="3.2.1.23"/>
    </reaction>
</comment>
<dbReference type="InterPro" id="IPR017853">
    <property type="entry name" value="GH"/>
</dbReference>
<evidence type="ECO:0000256" key="1">
    <source>
        <dbReference type="ARBA" id="ARBA00001412"/>
    </source>
</evidence>
<evidence type="ECO:0000256" key="4">
    <source>
        <dbReference type="ARBA" id="ARBA00022729"/>
    </source>
</evidence>
<accession>A0A067PMU5</accession>
<evidence type="ECO:0000256" key="7">
    <source>
        <dbReference type="ARBA" id="ARBA00023295"/>
    </source>
</evidence>
<dbReference type="InterPro" id="IPR025972">
    <property type="entry name" value="BetaGal_dom3"/>
</dbReference>
<feature type="domain" description="Beta-galactosidase" evidence="9">
    <location>
        <begin position="422"/>
        <end position="605"/>
    </location>
</feature>
<comment type="similarity">
    <text evidence="2 8">Belongs to the glycosyl hydrolase 35 family.</text>
</comment>
<dbReference type="InParanoid" id="A0A067PMU5"/>
<dbReference type="InterPro" id="IPR025300">
    <property type="entry name" value="BetaGal_jelly_roll_dom"/>
</dbReference>
<evidence type="ECO:0000313" key="10">
    <source>
        <dbReference type="EMBL" id="KDQ55125.1"/>
    </source>
</evidence>
<dbReference type="Gene3D" id="2.60.120.260">
    <property type="entry name" value="Galactose-binding domain-like"/>
    <property type="match status" value="2"/>
</dbReference>
<dbReference type="InterPro" id="IPR036833">
    <property type="entry name" value="BetaGal_dom3_sf"/>
</dbReference>
<dbReference type="InterPro" id="IPR018954">
    <property type="entry name" value="Betagal_dom2"/>
</dbReference>